<protein>
    <submittedName>
        <fullName evidence="3">ATP-binding protein</fullName>
    </submittedName>
</protein>
<reference evidence="3 4" key="1">
    <citation type="submission" date="2024-06" db="EMBL/GenBank/DDBJ databases">
        <title>The Natural Products Discovery Center: Release of the First 8490 Sequenced Strains for Exploring Actinobacteria Biosynthetic Diversity.</title>
        <authorList>
            <person name="Kalkreuter E."/>
            <person name="Kautsar S.A."/>
            <person name="Yang D."/>
            <person name="Bader C.D."/>
            <person name="Teijaro C.N."/>
            <person name="Fluegel L."/>
            <person name="Davis C.M."/>
            <person name="Simpson J.R."/>
            <person name="Lauterbach L."/>
            <person name="Steele A.D."/>
            <person name="Gui C."/>
            <person name="Meng S."/>
            <person name="Li G."/>
            <person name="Viehrig K."/>
            <person name="Ye F."/>
            <person name="Su P."/>
            <person name="Kiefer A.F."/>
            <person name="Nichols A."/>
            <person name="Cepeda A.J."/>
            <person name="Yan W."/>
            <person name="Fan B."/>
            <person name="Jiang Y."/>
            <person name="Adhikari A."/>
            <person name="Zheng C.-J."/>
            <person name="Schuster L."/>
            <person name="Cowan T.M."/>
            <person name="Smanski M.J."/>
            <person name="Chevrette M.G."/>
            <person name="De Carvalho L.P.S."/>
            <person name="Shen B."/>
        </authorList>
    </citation>
    <scope>NUCLEOTIDE SEQUENCE [LARGE SCALE GENOMIC DNA]</scope>
    <source>
        <strain evidence="3 4">NPDC052347</strain>
    </source>
</reference>
<evidence type="ECO:0000259" key="2">
    <source>
        <dbReference type="Pfam" id="PF13581"/>
    </source>
</evidence>
<keyword evidence="4" id="KW-1185">Reference proteome</keyword>
<proteinExistence type="predicted"/>
<dbReference type="EMBL" id="JBFAUK010000003">
    <property type="protein sequence ID" value="MEV5505747.1"/>
    <property type="molecule type" value="Genomic_DNA"/>
</dbReference>
<organism evidence="3 4">
    <name type="scientific">Streptomyces orinoci</name>
    <name type="common">Streptoverticillium orinoci</name>
    <dbReference type="NCBI Taxonomy" id="67339"/>
    <lineage>
        <taxon>Bacteria</taxon>
        <taxon>Bacillati</taxon>
        <taxon>Actinomycetota</taxon>
        <taxon>Actinomycetes</taxon>
        <taxon>Kitasatosporales</taxon>
        <taxon>Streptomycetaceae</taxon>
        <taxon>Streptomyces</taxon>
    </lineage>
</organism>
<keyword evidence="3" id="KW-0547">Nucleotide-binding</keyword>
<dbReference type="Proteomes" id="UP001552594">
    <property type="component" value="Unassembled WGS sequence"/>
</dbReference>
<comment type="caution">
    <text evidence="3">The sequence shown here is derived from an EMBL/GenBank/DDBJ whole genome shotgun (WGS) entry which is preliminary data.</text>
</comment>
<keyword evidence="1" id="KW-0723">Serine/threonine-protein kinase</keyword>
<evidence type="ECO:0000313" key="4">
    <source>
        <dbReference type="Proteomes" id="UP001552594"/>
    </source>
</evidence>
<name>A0ABV3JSB0_STRON</name>
<dbReference type="InterPro" id="IPR036890">
    <property type="entry name" value="HATPase_C_sf"/>
</dbReference>
<gene>
    <name evidence="3" type="ORF">AB0L16_04625</name>
</gene>
<keyword evidence="1" id="KW-0808">Transferase</keyword>
<dbReference type="CDD" id="cd16936">
    <property type="entry name" value="HATPase_RsbW-like"/>
    <property type="match status" value="1"/>
</dbReference>
<dbReference type="PANTHER" id="PTHR35526">
    <property type="entry name" value="ANTI-SIGMA-F FACTOR RSBW-RELATED"/>
    <property type="match status" value="1"/>
</dbReference>
<keyword evidence="3" id="KW-0067">ATP-binding</keyword>
<dbReference type="GO" id="GO:0005524">
    <property type="term" value="F:ATP binding"/>
    <property type="evidence" value="ECO:0007669"/>
    <property type="project" value="UniProtKB-KW"/>
</dbReference>
<dbReference type="InterPro" id="IPR050267">
    <property type="entry name" value="Anti-sigma-factor_SerPK"/>
</dbReference>
<dbReference type="InterPro" id="IPR003594">
    <property type="entry name" value="HATPase_dom"/>
</dbReference>
<dbReference type="Gene3D" id="3.30.565.10">
    <property type="entry name" value="Histidine kinase-like ATPase, C-terminal domain"/>
    <property type="match status" value="1"/>
</dbReference>
<evidence type="ECO:0000313" key="3">
    <source>
        <dbReference type="EMBL" id="MEV5505747.1"/>
    </source>
</evidence>
<accession>A0ABV3JSB0</accession>
<dbReference type="Pfam" id="PF13581">
    <property type="entry name" value="HATPase_c_2"/>
    <property type="match status" value="1"/>
</dbReference>
<dbReference type="SUPFAM" id="SSF55874">
    <property type="entry name" value="ATPase domain of HSP90 chaperone/DNA topoisomerase II/histidine kinase"/>
    <property type="match status" value="1"/>
</dbReference>
<dbReference type="PANTHER" id="PTHR35526:SF3">
    <property type="entry name" value="ANTI-SIGMA-F FACTOR RSBW"/>
    <property type="match status" value="1"/>
</dbReference>
<evidence type="ECO:0000256" key="1">
    <source>
        <dbReference type="ARBA" id="ARBA00022527"/>
    </source>
</evidence>
<keyword evidence="1" id="KW-0418">Kinase</keyword>
<sequence length="157" mass="17085">MGTVSPDTPWSYTLTLPHDPRSARIARLALRGVLSSHAWIELADVAELLLGELVANAYRYSHGPTEVQVRELADCRLRIGVWDTNPKVPPPFDAPPDHSAPATAPEPLATCGRGLRIVRSYADDWGSWSIGTGRRGASGKLFWCELGDRARNSGTVV</sequence>
<dbReference type="RefSeq" id="WP_109282957.1">
    <property type="nucleotide sequence ID" value="NZ_JBFAUK010000003.1"/>
</dbReference>
<feature type="domain" description="Histidine kinase/HSP90-like ATPase" evidence="2">
    <location>
        <begin position="17"/>
        <end position="125"/>
    </location>
</feature>